<organism evidence="1 2">
    <name type="scientific">Dendrobium catenatum</name>
    <dbReference type="NCBI Taxonomy" id="906689"/>
    <lineage>
        <taxon>Eukaryota</taxon>
        <taxon>Viridiplantae</taxon>
        <taxon>Streptophyta</taxon>
        <taxon>Embryophyta</taxon>
        <taxon>Tracheophyta</taxon>
        <taxon>Spermatophyta</taxon>
        <taxon>Magnoliopsida</taxon>
        <taxon>Liliopsida</taxon>
        <taxon>Asparagales</taxon>
        <taxon>Orchidaceae</taxon>
        <taxon>Epidendroideae</taxon>
        <taxon>Malaxideae</taxon>
        <taxon>Dendrobiinae</taxon>
        <taxon>Dendrobium</taxon>
    </lineage>
</organism>
<reference evidence="1 2" key="1">
    <citation type="journal article" date="2016" name="Sci. Rep.">
        <title>The Dendrobium catenatum Lindl. genome sequence provides insights into polysaccharide synthase, floral development and adaptive evolution.</title>
        <authorList>
            <person name="Zhang G.Q."/>
            <person name="Xu Q."/>
            <person name="Bian C."/>
            <person name="Tsai W.C."/>
            <person name="Yeh C.M."/>
            <person name="Liu K.W."/>
            <person name="Yoshida K."/>
            <person name="Zhang L.S."/>
            <person name="Chang S.B."/>
            <person name="Chen F."/>
            <person name="Shi Y."/>
            <person name="Su Y.Y."/>
            <person name="Zhang Y.Q."/>
            <person name="Chen L.J."/>
            <person name="Yin Y."/>
            <person name="Lin M."/>
            <person name="Huang H."/>
            <person name="Deng H."/>
            <person name="Wang Z.W."/>
            <person name="Zhu S.L."/>
            <person name="Zhao X."/>
            <person name="Deng C."/>
            <person name="Niu S.C."/>
            <person name="Huang J."/>
            <person name="Wang M."/>
            <person name="Liu G.H."/>
            <person name="Yang H.J."/>
            <person name="Xiao X.J."/>
            <person name="Hsiao Y.Y."/>
            <person name="Wu W.L."/>
            <person name="Chen Y.Y."/>
            <person name="Mitsuda N."/>
            <person name="Ohme-Takagi M."/>
            <person name="Luo Y.B."/>
            <person name="Van de Peer Y."/>
            <person name="Liu Z.J."/>
        </authorList>
    </citation>
    <scope>NUCLEOTIDE SEQUENCE [LARGE SCALE GENOMIC DNA]</scope>
    <source>
        <tissue evidence="1">The whole plant</tissue>
    </source>
</reference>
<name>A0A2I0VE34_9ASPA</name>
<reference evidence="1 2" key="2">
    <citation type="journal article" date="2017" name="Nature">
        <title>The Apostasia genome and the evolution of orchids.</title>
        <authorList>
            <person name="Zhang G.Q."/>
            <person name="Liu K.W."/>
            <person name="Li Z."/>
            <person name="Lohaus R."/>
            <person name="Hsiao Y.Y."/>
            <person name="Niu S.C."/>
            <person name="Wang J.Y."/>
            <person name="Lin Y.C."/>
            <person name="Xu Q."/>
            <person name="Chen L.J."/>
            <person name="Yoshida K."/>
            <person name="Fujiwara S."/>
            <person name="Wang Z.W."/>
            <person name="Zhang Y.Q."/>
            <person name="Mitsuda N."/>
            <person name="Wang M."/>
            <person name="Liu G.H."/>
            <person name="Pecoraro L."/>
            <person name="Huang H.X."/>
            <person name="Xiao X.J."/>
            <person name="Lin M."/>
            <person name="Wu X.Y."/>
            <person name="Wu W.L."/>
            <person name="Chen Y.Y."/>
            <person name="Chang S.B."/>
            <person name="Sakamoto S."/>
            <person name="Ohme-Takagi M."/>
            <person name="Yagi M."/>
            <person name="Zeng S.J."/>
            <person name="Shen C.Y."/>
            <person name="Yeh C.M."/>
            <person name="Luo Y.B."/>
            <person name="Tsai W.C."/>
            <person name="Van de Peer Y."/>
            <person name="Liu Z.J."/>
        </authorList>
    </citation>
    <scope>NUCLEOTIDE SEQUENCE [LARGE SCALE GENOMIC DNA]</scope>
    <source>
        <tissue evidence="1">The whole plant</tissue>
    </source>
</reference>
<dbReference type="Proteomes" id="UP000233837">
    <property type="component" value="Unassembled WGS sequence"/>
</dbReference>
<evidence type="ECO:0000313" key="1">
    <source>
        <dbReference type="EMBL" id="PKU61661.1"/>
    </source>
</evidence>
<accession>A0A2I0VE34</accession>
<evidence type="ECO:0000313" key="2">
    <source>
        <dbReference type="Proteomes" id="UP000233837"/>
    </source>
</evidence>
<dbReference type="AlphaFoldDB" id="A0A2I0VE34"/>
<dbReference type="EMBL" id="KZ504619">
    <property type="protein sequence ID" value="PKU61661.1"/>
    <property type="molecule type" value="Genomic_DNA"/>
</dbReference>
<protein>
    <submittedName>
        <fullName evidence="1">Uncharacterized protein</fullName>
    </submittedName>
</protein>
<gene>
    <name evidence="1" type="ORF">MA16_Dca028645</name>
</gene>
<sequence>MHDTHRMARLYNPNNYPSKLRCRLLREMSPLNNPIKQLPSNTEVHHNMHSYRVLISINNRNHIGMPGQMMHYLNLPPHIIDILLRDKLPLGDRLASELLPRSFLNAEVGRSKLPLPQLPPEAI</sequence>
<keyword evidence="2" id="KW-1185">Reference proteome</keyword>
<proteinExistence type="predicted"/>